<evidence type="ECO:0000313" key="2">
    <source>
        <dbReference type="EMBL" id="CAG6467769.1"/>
    </source>
</evidence>
<sequence>MTKSTSGAWALGSTAIWQETHTHPRYSGQGPELGRNGGSERLNQVNPRDVTGTSSSTTIGERSPRVTGHVNGTSQSNQRGVNGMPPSNPSSTRTRSRCTQGELQFPWCKVNGSCRERTTGQRRTSPHAKCGHR</sequence>
<proteinExistence type="predicted"/>
<name>A0A8D8B1T0_CULPI</name>
<protein>
    <submittedName>
        <fullName evidence="2">(northern house mosquito) hypothetical protein</fullName>
    </submittedName>
</protein>
<accession>A0A8D8B1T0</accession>
<feature type="compositionally biased region" description="Basic residues" evidence="1">
    <location>
        <begin position="124"/>
        <end position="133"/>
    </location>
</feature>
<feature type="region of interest" description="Disordered" evidence="1">
    <location>
        <begin position="112"/>
        <end position="133"/>
    </location>
</feature>
<feature type="compositionally biased region" description="Low complexity" evidence="1">
    <location>
        <begin position="89"/>
        <end position="99"/>
    </location>
</feature>
<organism evidence="2">
    <name type="scientific">Culex pipiens</name>
    <name type="common">House mosquito</name>
    <dbReference type="NCBI Taxonomy" id="7175"/>
    <lineage>
        <taxon>Eukaryota</taxon>
        <taxon>Metazoa</taxon>
        <taxon>Ecdysozoa</taxon>
        <taxon>Arthropoda</taxon>
        <taxon>Hexapoda</taxon>
        <taxon>Insecta</taxon>
        <taxon>Pterygota</taxon>
        <taxon>Neoptera</taxon>
        <taxon>Endopterygota</taxon>
        <taxon>Diptera</taxon>
        <taxon>Nematocera</taxon>
        <taxon>Culicoidea</taxon>
        <taxon>Culicidae</taxon>
        <taxon>Culicinae</taxon>
        <taxon>Culicini</taxon>
        <taxon>Culex</taxon>
        <taxon>Culex</taxon>
    </lineage>
</organism>
<dbReference type="EMBL" id="HBUE01059096">
    <property type="protein sequence ID" value="CAG6467769.1"/>
    <property type="molecule type" value="Transcribed_RNA"/>
</dbReference>
<feature type="compositionally biased region" description="Polar residues" evidence="1">
    <location>
        <begin position="41"/>
        <end position="60"/>
    </location>
</feature>
<evidence type="ECO:0000256" key="1">
    <source>
        <dbReference type="SAM" id="MobiDB-lite"/>
    </source>
</evidence>
<feature type="region of interest" description="Disordered" evidence="1">
    <location>
        <begin position="20"/>
        <end position="99"/>
    </location>
</feature>
<reference evidence="2" key="1">
    <citation type="submission" date="2021-05" db="EMBL/GenBank/DDBJ databases">
        <authorList>
            <person name="Alioto T."/>
            <person name="Alioto T."/>
            <person name="Gomez Garrido J."/>
        </authorList>
    </citation>
    <scope>NUCLEOTIDE SEQUENCE</scope>
</reference>
<dbReference type="AlphaFoldDB" id="A0A8D8B1T0"/>
<feature type="compositionally biased region" description="Polar residues" evidence="1">
    <location>
        <begin position="70"/>
        <end position="80"/>
    </location>
</feature>